<protein>
    <recommendedName>
        <fullName evidence="3">DUF3592 domain-containing protein</fullName>
    </recommendedName>
</protein>
<comment type="caution">
    <text evidence="1">The sequence shown here is derived from an EMBL/GenBank/DDBJ whole genome shotgun (WGS) entry which is preliminary data.</text>
</comment>
<dbReference type="RefSeq" id="WP_154787546.1">
    <property type="nucleotide sequence ID" value="NZ_WMBB01000004.1"/>
</dbReference>
<name>A0A6I3KW52_9NOCA</name>
<dbReference type="AlphaFoldDB" id="A0A6I3KW52"/>
<keyword evidence="2" id="KW-1185">Reference proteome</keyword>
<dbReference type="EMBL" id="WMBB01000004">
    <property type="protein sequence ID" value="MTE13088.1"/>
    <property type="molecule type" value="Genomic_DNA"/>
</dbReference>
<evidence type="ECO:0000313" key="2">
    <source>
        <dbReference type="Proteomes" id="UP000432464"/>
    </source>
</evidence>
<evidence type="ECO:0008006" key="3">
    <source>
        <dbReference type="Google" id="ProtNLM"/>
    </source>
</evidence>
<proteinExistence type="predicted"/>
<sequence length="138" mass="14884">MLMQLMFVLLIGGALAAALVYYRRRGQGGGARALPGDPLAASWNARPAGLESGTLHVTGVSPRPDEPGEQYVTISGSISGPSVVAHEVYGRFAWDVNQWPSIGDQIPVAYPSGKPDRWQLDHPGVRPYFGSKRRKDQG</sequence>
<accession>A0A6I3KW52</accession>
<gene>
    <name evidence="1" type="ORF">GLP40_09910</name>
</gene>
<reference evidence="1 2" key="1">
    <citation type="submission" date="2019-11" db="EMBL/GenBank/DDBJ databases">
        <title>Nocardia sp. nov. CT2-14 isolated from soil.</title>
        <authorList>
            <person name="Kanchanasin P."/>
            <person name="Tanasupawat S."/>
            <person name="Yuki M."/>
            <person name="Kudo T."/>
        </authorList>
    </citation>
    <scope>NUCLEOTIDE SEQUENCE [LARGE SCALE GENOMIC DNA]</scope>
    <source>
        <strain evidence="1 2">CT2-14</strain>
    </source>
</reference>
<organism evidence="1 2">
    <name type="scientific">Nocardia aurantiaca</name>
    <dbReference type="NCBI Taxonomy" id="2675850"/>
    <lineage>
        <taxon>Bacteria</taxon>
        <taxon>Bacillati</taxon>
        <taxon>Actinomycetota</taxon>
        <taxon>Actinomycetes</taxon>
        <taxon>Mycobacteriales</taxon>
        <taxon>Nocardiaceae</taxon>
        <taxon>Nocardia</taxon>
    </lineage>
</organism>
<evidence type="ECO:0000313" key="1">
    <source>
        <dbReference type="EMBL" id="MTE13088.1"/>
    </source>
</evidence>
<dbReference type="Proteomes" id="UP000432464">
    <property type="component" value="Unassembled WGS sequence"/>
</dbReference>